<dbReference type="VEuPathDB" id="FungiDB:P168DRAFT_242881"/>
<name>A0A2I1CT28_ASPC2</name>
<gene>
    <name evidence="1" type="ORF">P168DRAFT_242881</name>
</gene>
<dbReference type="OrthoDB" id="4347at2759"/>
<dbReference type="RefSeq" id="XP_024689363.1">
    <property type="nucleotide sequence ID" value="XM_024833831.1"/>
</dbReference>
<dbReference type="PANTHER" id="PTHR28110:SF1">
    <property type="entry name" value="TRANSMEMBRANE PROTEIN"/>
    <property type="match status" value="1"/>
</dbReference>
<dbReference type="GeneID" id="36541355"/>
<organism evidence="1 2">
    <name type="scientific">Aspergillus campestris (strain IBT 28561)</name>
    <dbReference type="NCBI Taxonomy" id="1392248"/>
    <lineage>
        <taxon>Eukaryota</taxon>
        <taxon>Fungi</taxon>
        <taxon>Dikarya</taxon>
        <taxon>Ascomycota</taxon>
        <taxon>Pezizomycotina</taxon>
        <taxon>Eurotiomycetes</taxon>
        <taxon>Eurotiomycetidae</taxon>
        <taxon>Eurotiales</taxon>
        <taxon>Aspergillaceae</taxon>
        <taxon>Aspergillus</taxon>
        <taxon>Aspergillus subgen. Circumdati</taxon>
    </lineage>
</organism>
<dbReference type="PANTHER" id="PTHR28110">
    <property type="entry name" value="TRANSMEMBRANE PROTEIN"/>
    <property type="match status" value="1"/>
</dbReference>
<dbReference type="AlphaFoldDB" id="A0A2I1CT28"/>
<evidence type="ECO:0000313" key="2">
    <source>
        <dbReference type="Proteomes" id="UP000234254"/>
    </source>
</evidence>
<keyword evidence="2" id="KW-1185">Reference proteome</keyword>
<protein>
    <submittedName>
        <fullName evidence="1">Uncharacterized protein</fullName>
    </submittedName>
</protein>
<accession>A0A2I1CT28</accession>
<proteinExistence type="predicted"/>
<reference evidence="1" key="1">
    <citation type="submission" date="2016-12" db="EMBL/GenBank/DDBJ databases">
        <title>The genomes of Aspergillus section Nigri reveals drivers in fungal speciation.</title>
        <authorList>
            <consortium name="DOE Joint Genome Institute"/>
            <person name="Vesth T.C."/>
            <person name="Nybo J."/>
            <person name="Theobald S."/>
            <person name="Brandl J."/>
            <person name="Frisvad J.C."/>
            <person name="Nielsen K.F."/>
            <person name="Lyhne E.K."/>
            <person name="Kogle M.E."/>
            <person name="Kuo A."/>
            <person name="Riley R."/>
            <person name="Clum A."/>
            <person name="Nolan M."/>
            <person name="Lipzen A."/>
            <person name="Salamov A."/>
            <person name="Henrissat B."/>
            <person name="Wiebenga A."/>
            <person name="De vries R.P."/>
            <person name="Grigoriev I.V."/>
            <person name="Mortensen U.H."/>
            <person name="Andersen M.R."/>
            <person name="Baker S.E."/>
        </authorList>
    </citation>
    <scope>NUCLEOTIDE SEQUENCE</scope>
    <source>
        <strain evidence="1">IBT 28561</strain>
    </source>
</reference>
<sequence length="291" mass="32355">MDLSHCTHLIIVCCHAIYLGGPTKGASEDEWLIESFQKGETPTYTQHVKAGLELLDGDPEGFLVFSGGATKKDRTALTEGESYLNLAKDNSLFSFNVPPSQIHPEIHAVDSYQNVLFSLLHFRLVTGVYPRRISVVTHEFKRRRFMEWHFPALGLRPVFSSSTSTVRVIGINPPEEIAPLEGLLAGEENSGIGLWRNDPYGVLGELAAKRRKRGWVGGMERGVFVGVGLEGVVEELVCWDGDGGRGLGGWKGCPGLSGFVRDLLVRRWGLRDNRDEVREIVYVIRESFVFV</sequence>
<dbReference type="Proteomes" id="UP000234254">
    <property type="component" value="Unassembled WGS sequence"/>
</dbReference>
<comment type="caution">
    <text evidence="1">The sequence shown here is derived from an EMBL/GenBank/DDBJ whole genome shotgun (WGS) entry which is preliminary data.</text>
</comment>
<dbReference type="InterPro" id="IPR055323">
    <property type="entry name" value="C57A10.07/YOR238W"/>
</dbReference>
<dbReference type="GO" id="GO:0005737">
    <property type="term" value="C:cytoplasm"/>
    <property type="evidence" value="ECO:0007669"/>
    <property type="project" value="TreeGrafter"/>
</dbReference>
<evidence type="ECO:0000313" key="1">
    <source>
        <dbReference type="EMBL" id="PKY00769.1"/>
    </source>
</evidence>
<dbReference type="EMBL" id="MSFM01000013">
    <property type="protein sequence ID" value="PKY00769.1"/>
    <property type="molecule type" value="Genomic_DNA"/>
</dbReference>